<dbReference type="KEGG" id="csep:CP523_15185"/>
<dbReference type="InterPro" id="IPR021338">
    <property type="entry name" value="DUF2953"/>
</dbReference>
<dbReference type="EMBL" id="CP099799">
    <property type="protein sequence ID" value="USS02273.1"/>
    <property type="molecule type" value="Genomic_DNA"/>
</dbReference>
<feature type="transmembrane region" description="Helical" evidence="1">
    <location>
        <begin position="159"/>
        <end position="180"/>
    </location>
</feature>
<proteinExistence type="predicted"/>
<dbReference type="OrthoDB" id="1912805at2"/>
<organism evidence="2 4">
    <name type="scientific">Clostridium septicum</name>
    <dbReference type="NCBI Taxonomy" id="1504"/>
    <lineage>
        <taxon>Bacteria</taxon>
        <taxon>Bacillati</taxon>
        <taxon>Bacillota</taxon>
        <taxon>Clostridia</taxon>
        <taxon>Eubacteriales</taxon>
        <taxon>Clostridiaceae</taxon>
        <taxon>Clostridium</taxon>
    </lineage>
</organism>
<dbReference type="RefSeq" id="WP_066678589.1">
    <property type="nucleotide sequence ID" value="NZ_CABMIZ010000046.1"/>
</dbReference>
<keyword evidence="5" id="KW-1185">Reference proteome</keyword>
<dbReference type="EMBL" id="CP023671">
    <property type="protein sequence ID" value="AYE35666.1"/>
    <property type="molecule type" value="Genomic_DNA"/>
</dbReference>
<dbReference type="Pfam" id="PF11167">
    <property type="entry name" value="DUF2953"/>
    <property type="match status" value="1"/>
</dbReference>
<keyword evidence="1" id="KW-0812">Transmembrane</keyword>
<accession>A0A9N7PK97</accession>
<name>A0A9N7PK97_CLOSE</name>
<evidence type="ECO:0000313" key="2">
    <source>
        <dbReference type="EMBL" id="AYE35666.1"/>
    </source>
</evidence>
<dbReference type="GeneID" id="303562033"/>
<keyword evidence="1" id="KW-1133">Transmembrane helix</keyword>
<feature type="transmembrane region" description="Helical" evidence="1">
    <location>
        <begin position="6"/>
        <end position="24"/>
    </location>
</feature>
<dbReference type="Proteomes" id="UP000280586">
    <property type="component" value="Chromosome"/>
</dbReference>
<dbReference type="AlphaFoldDB" id="A0A9N7PK97"/>
<gene>
    <name evidence="2" type="ORF">CP523_15185</name>
    <name evidence="3" type="ORF">NH397_07630</name>
</gene>
<evidence type="ECO:0000313" key="3">
    <source>
        <dbReference type="EMBL" id="USS02273.1"/>
    </source>
</evidence>
<evidence type="ECO:0000313" key="5">
    <source>
        <dbReference type="Proteomes" id="UP001055437"/>
    </source>
</evidence>
<evidence type="ECO:0000256" key="1">
    <source>
        <dbReference type="SAM" id="Phobius"/>
    </source>
</evidence>
<protein>
    <submittedName>
        <fullName evidence="2">DUF2953 domain-containing protein</fullName>
    </submittedName>
</protein>
<dbReference type="Proteomes" id="UP001055437">
    <property type="component" value="Chromosome"/>
</dbReference>
<evidence type="ECO:0000313" key="4">
    <source>
        <dbReference type="Proteomes" id="UP000280586"/>
    </source>
</evidence>
<reference evidence="2 4" key="1">
    <citation type="submission" date="2017-09" db="EMBL/GenBank/DDBJ databases">
        <authorList>
            <person name="Thomas P."/>
            <person name="Seyboldt C."/>
        </authorList>
    </citation>
    <scope>NUCLEOTIDE SEQUENCE [LARGE SCALE GENOMIC DNA]</scope>
    <source>
        <strain evidence="2 4">DSM 7534</strain>
    </source>
</reference>
<sequence length="192" mass="22509">MVISIIILLIILIFLLPIPLKITLYRNKKYFHIKIFNIVLLSPEKGVLNDLLKKSNKKNSKTSFNENNRNKNILFKRKNKKLSLISLYHSIVNNRFKPWFKLNGKIDFALDDAAYTAIGYGLLCNLHPILYGILKQAFLVKKFKLEINPHFNEDKILNFTIYSIIYFNLAHAIYILYLIYNSFENVEEVAPI</sequence>
<keyword evidence="1" id="KW-0472">Membrane</keyword>
<reference evidence="3" key="2">
    <citation type="submission" date="2022-06" db="EMBL/GenBank/DDBJ databases">
        <authorList>
            <person name="Holder M.E."/>
            <person name="Ajami N.J."/>
            <person name="Petrosino J.F."/>
        </authorList>
    </citation>
    <scope>NUCLEOTIDE SEQUENCE</scope>
    <source>
        <strain evidence="3">RMA 8861</strain>
    </source>
</reference>